<dbReference type="GO" id="GO:0035556">
    <property type="term" value="P:intracellular signal transduction"/>
    <property type="evidence" value="ECO:0007669"/>
    <property type="project" value="InterPro"/>
</dbReference>
<dbReference type="EMBL" id="FNXT01001251">
    <property type="protein sequence ID" value="SZX76214.1"/>
    <property type="molecule type" value="Genomic_DNA"/>
</dbReference>
<feature type="region of interest" description="Disordered" evidence="1">
    <location>
        <begin position="204"/>
        <end position="229"/>
    </location>
</feature>
<sequence>MCSAGAARQDGDQQQGPATFFWHAAPDSESCMQEASRLVFCFVKDSKPKRKVAIPVPDSYTWEQFLDQVKAKLKLSGVAEIYFSSNGQKVRSVSELQDIDELCVVEGPDAVANGGAASSAMQRTTAELPLESAATDVVMSPTLRQQSLTQDRHKIVVSADGMLPARSGSYAVDEEDFKYARRAHPLKRTLQRLFPGMFAPGLPVTARDAQDSSDGNSSSRPAGRRRRRRSPYDARNLLLVLATMSCVFTMLYLFLRVSSSPGVGGLGPAQQAAHEVTEVGQAAAAVATGAAAAAADAVKAAAAGGSAGAAGGAAAPGAPVGAGGGTPAAASGGGGVP</sequence>
<evidence type="ECO:0000313" key="3">
    <source>
        <dbReference type="EMBL" id="SZX76214.1"/>
    </source>
</evidence>
<keyword evidence="4" id="KW-1185">Reference proteome</keyword>
<dbReference type="SUPFAM" id="SSF89837">
    <property type="entry name" value="Doublecortin (DC)"/>
    <property type="match status" value="1"/>
</dbReference>
<feature type="compositionally biased region" description="Gly residues" evidence="1">
    <location>
        <begin position="320"/>
        <end position="337"/>
    </location>
</feature>
<evidence type="ECO:0000256" key="1">
    <source>
        <dbReference type="SAM" id="MobiDB-lite"/>
    </source>
</evidence>
<proteinExistence type="predicted"/>
<dbReference type="AlphaFoldDB" id="A0A383WGJ9"/>
<feature type="region of interest" description="Disordered" evidence="1">
    <location>
        <begin position="309"/>
        <end position="337"/>
    </location>
</feature>
<keyword evidence="2" id="KW-0812">Transmembrane</keyword>
<accession>A0A383WGJ9</accession>
<name>A0A383WGJ9_TETOB</name>
<reference evidence="3 4" key="1">
    <citation type="submission" date="2016-10" db="EMBL/GenBank/DDBJ databases">
        <authorList>
            <person name="Cai Z."/>
        </authorList>
    </citation>
    <scope>NUCLEOTIDE SEQUENCE [LARGE SCALE GENOMIC DNA]</scope>
</reference>
<organism evidence="3 4">
    <name type="scientific">Tetradesmus obliquus</name>
    <name type="common">Green alga</name>
    <name type="synonym">Acutodesmus obliquus</name>
    <dbReference type="NCBI Taxonomy" id="3088"/>
    <lineage>
        <taxon>Eukaryota</taxon>
        <taxon>Viridiplantae</taxon>
        <taxon>Chlorophyta</taxon>
        <taxon>core chlorophytes</taxon>
        <taxon>Chlorophyceae</taxon>
        <taxon>CS clade</taxon>
        <taxon>Sphaeropleales</taxon>
        <taxon>Scenedesmaceae</taxon>
        <taxon>Tetradesmus</taxon>
    </lineage>
</organism>
<protein>
    <submittedName>
        <fullName evidence="3">Uncharacterized protein</fullName>
    </submittedName>
</protein>
<dbReference type="Proteomes" id="UP000256970">
    <property type="component" value="Unassembled WGS sequence"/>
</dbReference>
<feature type="transmembrane region" description="Helical" evidence="2">
    <location>
        <begin position="234"/>
        <end position="255"/>
    </location>
</feature>
<keyword evidence="2" id="KW-0472">Membrane</keyword>
<keyword evidence="2" id="KW-1133">Transmembrane helix</keyword>
<dbReference type="InterPro" id="IPR036572">
    <property type="entry name" value="Doublecortin_dom_sf"/>
</dbReference>
<evidence type="ECO:0000313" key="4">
    <source>
        <dbReference type="Proteomes" id="UP000256970"/>
    </source>
</evidence>
<dbReference type="Gene3D" id="3.10.20.230">
    <property type="entry name" value="Doublecortin domain"/>
    <property type="match status" value="1"/>
</dbReference>
<evidence type="ECO:0000256" key="2">
    <source>
        <dbReference type="SAM" id="Phobius"/>
    </source>
</evidence>
<gene>
    <name evidence="3" type="ORF">BQ4739_LOCUS16575</name>
</gene>